<keyword evidence="2" id="KW-0596">Phosphopantetheine</keyword>
<dbReference type="InterPro" id="IPR045851">
    <property type="entry name" value="AMP-bd_C_sf"/>
</dbReference>
<dbReference type="InterPro" id="IPR020806">
    <property type="entry name" value="PKS_PP-bd"/>
</dbReference>
<dbReference type="InterPro" id="IPR010071">
    <property type="entry name" value="AA_adenyl_dom"/>
</dbReference>
<dbReference type="InterPro" id="IPR025110">
    <property type="entry name" value="AMP-bd_C"/>
</dbReference>
<dbReference type="Gene3D" id="3.40.50.980">
    <property type="match status" value="2"/>
</dbReference>
<dbReference type="InterPro" id="IPR036736">
    <property type="entry name" value="ACP-like_sf"/>
</dbReference>
<protein>
    <submittedName>
        <fullName evidence="5">Amino acid adenylation domain-containing protein</fullName>
    </submittedName>
</protein>
<dbReference type="PROSITE" id="PS00455">
    <property type="entry name" value="AMP_BINDING"/>
    <property type="match status" value="1"/>
</dbReference>
<dbReference type="Gene3D" id="3.30.559.30">
    <property type="entry name" value="Nonribosomal peptide synthetase, condensation domain"/>
    <property type="match status" value="1"/>
</dbReference>
<reference evidence="5 6" key="1">
    <citation type="submission" date="2021-02" db="EMBL/GenBank/DDBJ databases">
        <authorList>
            <person name="Lee D.-H."/>
        </authorList>
    </citation>
    <scope>NUCLEOTIDE SEQUENCE [LARGE SCALE GENOMIC DNA]</scope>
    <source>
        <strain evidence="5 6">MMS20-R2-29</strain>
    </source>
</reference>
<dbReference type="NCBIfam" id="TIGR01733">
    <property type="entry name" value="AA-adenyl-dom"/>
    <property type="match status" value="1"/>
</dbReference>
<name>A0ABS2JJI1_9ACTN</name>
<dbReference type="InterPro" id="IPR006162">
    <property type="entry name" value="Ppantetheine_attach_site"/>
</dbReference>
<dbReference type="PANTHER" id="PTHR45527:SF1">
    <property type="entry name" value="FATTY ACID SYNTHASE"/>
    <property type="match status" value="1"/>
</dbReference>
<dbReference type="PROSITE" id="PS00012">
    <property type="entry name" value="PHOSPHOPANTETHEINE"/>
    <property type="match status" value="1"/>
</dbReference>
<dbReference type="Proteomes" id="UP000809587">
    <property type="component" value="Unassembled WGS sequence"/>
</dbReference>
<dbReference type="InterPro" id="IPR001242">
    <property type="entry name" value="Condensation_dom"/>
</dbReference>
<dbReference type="SUPFAM" id="SSF47336">
    <property type="entry name" value="ACP-like"/>
    <property type="match status" value="1"/>
</dbReference>
<evidence type="ECO:0000313" key="6">
    <source>
        <dbReference type="Proteomes" id="UP000809587"/>
    </source>
</evidence>
<dbReference type="InterPro" id="IPR009081">
    <property type="entry name" value="PP-bd_ACP"/>
</dbReference>
<evidence type="ECO:0000256" key="2">
    <source>
        <dbReference type="ARBA" id="ARBA00022450"/>
    </source>
</evidence>
<dbReference type="PANTHER" id="PTHR45527">
    <property type="entry name" value="NONRIBOSOMAL PEPTIDE SYNTHETASE"/>
    <property type="match status" value="1"/>
</dbReference>
<dbReference type="InterPro" id="IPR020845">
    <property type="entry name" value="AMP-binding_CS"/>
</dbReference>
<dbReference type="Pfam" id="PF00501">
    <property type="entry name" value="AMP-binding"/>
    <property type="match status" value="1"/>
</dbReference>
<dbReference type="Pfam" id="PF00550">
    <property type="entry name" value="PP-binding"/>
    <property type="match status" value="1"/>
</dbReference>
<evidence type="ECO:0000259" key="4">
    <source>
        <dbReference type="PROSITE" id="PS50075"/>
    </source>
</evidence>
<feature type="domain" description="Carrier" evidence="4">
    <location>
        <begin position="508"/>
        <end position="583"/>
    </location>
</feature>
<keyword evidence="3" id="KW-0597">Phosphoprotein</keyword>
<dbReference type="InterPro" id="IPR023213">
    <property type="entry name" value="CAT-like_dom_sf"/>
</dbReference>
<dbReference type="Pfam" id="PF13193">
    <property type="entry name" value="AMP-binding_C"/>
    <property type="match status" value="1"/>
</dbReference>
<dbReference type="Gene3D" id="1.10.1200.10">
    <property type="entry name" value="ACP-like"/>
    <property type="match status" value="1"/>
</dbReference>
<evidence type="ECO:0000313" key="5">
    <source>
        <dbReference type="EMBL" id="MBM7086662.1"/>
    </source>
</evidence>
<dbReference type="CDD" id="cd05930">
    <property type="entry name" value="A_NRPS"/>
    <property type="match status" value="1"/>
</dbReference>
<dbReference type="SUPFAM" id="SSF52777">
    <property type="entry name" value="CoA-dependent acyltransferases"/>
    <property type="match status" value="2"/>
</dbReference>
<gene>
    <name evidence="5" type="ORF">JQN84_29440</name>
</gene>
<dbReference type="Gene3D" id="3.30.300.30">
    <property type="match status" value="1"/>
</dbReference>
<dbReference type="CDD" id="cd19531">
    <property type="entry name" value="LCL_NRPS-like"/>
    <property type="match status" value="1"/>
</dbReference>
<keyword evidence="6" id="KW-1185">Reference proteome</keyword>
<dbReference type="Gene3D" id="2.30.38.10">
    <property type="entry name" value="Luciferase, Domain 3"/>
    <property type="match status" value="1"/>
</dbReference>
<dbReference type="PROSITE" id="PS50075">
    <property type="entry name" value="CARRIER"/>
    <property type="match status" value="1"/>
</dbReference>
<dbReference type="SMART" id="SM00823">
    <property type="entry name" value="PKS_PP"/>
    <property type="match status" value="1"/>
</dbReference>
<dbReference type="InterPro" id="IPR000873">
    <property type="entry name" value="AMP-dep_synth/lig_dom"/>
</dbReference>
<proteinExistence type="predicted"/>
<sequence length="1050" mass="113640">MAATPQAPAVVAAGVTWTYRELDDRAERVAGWLRRCGAGRESFVALCLDRSPEYVAGLLGIWKAGAVAVPLPSGPPSGWMTRMATVGALRLGLYRRGSDDGSSPCGPPEVPGVDDWLDTNEAEPPVAAPIRDPDRAGGPDDAAYVVYTSGSTGEPKGIVGLHRGVLSYFADLRATGWISAGDRVLQLSAATFDASLRDMIFPLTVGARVVIAAEGGRNPAAALEVIATHGITAVAAVVPQVLREMVREAERRDLELPAVGVVLVSGDRLYGADVAAARRVFPRARIANMYGPSECTMTATRYEVEGVPPAEVPVGWPIRGMTAYVLDGALRPVPTGMAGDVYLAGPGLTRGYWNRPAATAERFVPNPFGVDGERMYRTGDRARLRLDSGLEFLGRVDDQVKVRGQRVELGAVEAALRRLPTIREAACRVWDDEAIGAVLAAYLTADNGRRLDPTDVRAALAAELPEHLLPSVFVQVDALPRTAHGKVDRQALPTPSAARLLAVDSAVRPRTETEHAMARLWCEVLDVSEVGVHDSFFALGGHSLLVLRLVARIQDVFDVELALRAVFDSPTVAALAAQLDEELAAPAAPAAPAGTAAATSAPATGPLSPAQAHVWHTEHLAPGGPAFNVTGLLRLRGRLDVPALERAMTEVVRRHEPLHTRFPLVEGEPTAVVSDAAPVGLPVDPVAPGEDPHQAVRERLRLAARSGFDLIRGPVFRVGLIRVDDQEHYLYLVVHHIAFDGWSMRNFVTELTSLYEMFADGRSQPLPALATRYRDVVAGQLAQLRAGAWAKDIDYWRGRFVGASRLIDLPAGYPITSQRHQHRALRRLVLDAHRTRRLLQVAAEHRATPSIALLTAYQVALFQAFREPVFLVATPVANRVRPEVAELIGFVANTHLLRADMSGDPTLTDLLQLTRDTVLDAYTHDGPPLEAILDGLSHQDDHTPDLRLAQVMFNMQEALVESVKVGRLTVEPADTADAWARYPVALYATRRSEQIELLFVYDCVRFHQDWADTLMTVLDSALVSMMDYRGPSVSALCRLGTPSQANSEET</sequence>
<dbReference type="Gene3D" id="3.30.559.10">
    <property type="entry name" value="Chloramphenicol acetyltransferase-like domain"/>
    <property type="match status" value="1"/>
</dbReference>
<comment type="cofactor">
    <cofactor evidence="1">
        <name>pantetheine 4'-phosphate</name>
        <dbReference type="ChEBI" id="CHEBI:47942"/>
    </cofactor>
</comment>
<dbReference type="EMBL" id="JAFEUO010000011">
    <property type="protein sequence ID" value="MBM7086662.1"/>
    <property type="molecule type" value="Genomic_DNA"/>
</dbReference>
<organism evidence="5 6">
    <name type="scientific">Micromonospora humidisoli</name>
    <dbReference type="NCBI Taxonomy" id="2807622"/>
    <lineage>
        <taxon>Bacteria</taxon>
        <taxon>Bacillati</taxon>
        <taxon>Actinomycetota</taxon>
        <taxon>Actinomycetes</taxon>
        <taxon>Micromonosporales</taxon>
        <taxon>Micromonosporaceae</taxon>
        <taxon>Micromonospora</taxon>
    </lineage>
</organism>
<evidence type="ECO:0000256" key="1">
    <source>
        <dbReference type="ARBA" id="ARBA00001957"/>
    </source>
</evidence>
<dbReference type="SUPFAM" id="SSF56801">
    <property type="entry name" value="Acetyl-CoA synthetase-like"/>
    <property type="match status" value="1"/>
</dbReference>
<comment type="caution">
    <text evidence="5">The sequence shown here is derived from an EMBL/GenBank/DDBJ whole genome shotgun (WGS) entry which is preliminary data.</text>
</comment>
<dbReference type="Pfam" id="PF00668">
    <property type="entry name" value="Condensation"/>
    <property type="match status" value="1"/>
</dbReference>
<evidence type="ECO:0000256" key="3">
    <source>
        <dbReference type="ARBA" id="ARBA00022553"/>
    </source>
</evidence>
<accession>A0ABS2JJI1</accession>